<dbReference type="AlphaFoldDB" id="A0A0E9WJM7"/>
<proteinExistence type="predicted"/>
<dbReference type="EMBL" id="GBXM01018020">
    <property type="protein sequence ID" value="JAH90557.1"/>
    <property type="molecule type" value="Transcribed_RNA"/>
</dbReference>
<accession>A0A0E9WJM7</accession>
<reference evidence="1" key="1">
    <citation type="submission" date="2014-11" db="EMBL/GenBank/DDBJ databases">
        <authorList>
            <person name="Amaro Gonzalez C."/>
        </authorList>
    </citation>
    <scope>NUCLEOTIDE SEQUENCE</scope>
</reference>
<reference evidence="1" key="2">
    <citation type="journal article" date="2015" name="Fish Shellfish Immunol.">
        <title>Early steps in the European eel (Anguilla anguilla)-Vibrio vulnificus interaction in the gills: Role of the RtxA13 toxin.</title>
        <authorList>
            <person name="Callol A."/>
            <person name="Pajuelo D."/>
            <person name="Ebbesson L."/>
            <person name="Teles M."/>
            <person name="MacKenzie S."/>
            <person name="Amaro C."/>
        </authorList>
    </citation>
    <scope>NUCLEOTIDE SEQUENCE</scope>
</reference>
<organism evidence="1">
    <name type="scientific">Anguilla anguilla</name>
    <name type="common">European freshwater eel</name>
    <name type="synonym">Muraena anguilla</name>
    <dbReference type="NCBI Taxonomy" id="7936"/>
    <lineage>
        <taxon>Eukaryota</taxon>
        <taxon>Metazoa</taxon>
        <taxon>Chordata</taxon>
        <taxon>Craniata</taxon>
        <taxon>Vertebrata</taxon>
        <taxon>Euteleostomi</taxon>
        <taxon>Actinopterygii</taxon>
        <taxon>Neopterygii</taxon>
        <taxon>Teleostei</taxon>
        <taxon>Anguilliformes</taxon>
        <taxon>Anguillidae</taxon>
        <taxon>Anguilla</taxon>
    </lineage>
</organism>
<protein>
    <submittedName>
        <fullName evidence="1">Uncharacterized protein</fullName>
    </submittedName>
</protein>
<name>A0A0E9WJM7_ANGAN</name>
<evidence type="ECO:0000313" key="1">
    <source>
        <dbReference type="EMBL" id="JAH90557.1"/>
    </source>
</evidence>
<sequence>MHWSATNDSPRMNQPYREKNCLRCVCHVKLPRFPWAAVEFPEDCDFFFKKYKCDKQYNVNNTTLHLGKTMKTI</sequence>